<reference evidence="2" key="1">
    <citation type="journal article" date="2020" name="New Phytol.">
        <title>Comparative genomics reveals dynamic genome evolution in host specialist ectomycorrhizal fungi.</title>
        <authorList>
            <person name="Lofgren L.A."/>
            <person name="Nguyen N.H."/>
            <person name="Vilgalys R."/>
            <person name="Ruytinx J."/>
            <person name="Liao H.L."/>
            <person name="Branco S."/>
            <person name="Kuo A."/>
            <person name="LaButti K."/>
            <person name="Lipzen A."/>
            <person name="Andreopoulos W."/>
            <person name="Pangilinan J."/>
            <person name="Riley R."/>
            <person name="Hundley H."/>
            <person name="Na H."/>
            <person name="Barry K."/>
            <person name="Grigoriev I.V."/>
            <person name="Stajich J.E."/>
            <person name="Kennedy P.G."/>
        </authorList>
    </citation>
    <scope>NUCLEOTIDE SEQUENCE</scope>
    <source>
        <strain evidence="2">DOB743</strain>
    </source>
</reference>
<dbReference type="OrthoDB" id="2011986at2759"/>
<evidence type="ECO:0000256" key="1">
    <source>
        <dbReference type="SAM" id="MobiDB-lite"/>
    </source>
</evidence>
<dbReference type="InterPro" id="IPR018810">
    <property type="entry name" value="UPF0662"/>
</dbReference>
<evidence type="ECO:0000313" key="2">
    <source>
        <dbReference type="EMBL" id="KAG1780958.1"/>
    </source>
</evidence>
<feature type="region of interest" description="Disordered" evidence="1">
    <location>
        <begin position="432"/>
        <end position="451"/>
    </location>
</feature>
<dbReference type="PANTHER" id="PTHR28086">
    <property type="entry name" value="UPF0662 PROTEIN YPL260W"/>
    <property type="match status" value="1"/>
</dbReference>
<dbReference type="Proteomes" id="UP000714275">
    <property type="component" value="Unassembled WGS sequence"/>
</dbReference>
<dbReference type="EMBL" id="JABBWD010000007">
    <property type="protein sequence ID" value="KAG1780958.1"/>
    <property type="molecule type" value="Genomic_DNA"/>
</dbReference>
<keyword evidence="3" id="KW-1185">Reference proteome</keyword>
<dbReference type="Pfam" id="PF10303">
    <property type="entry name" value="DUF2408"/>
    <property type="match status" value="2"/>
</dbReference>
<gene>
    <name evidence="2" type="ORF">EV702DRAFT_1076567</name>
</gene>
<sequence>MSAPVAQEELPILEAVINIRNRLTALKRDRAEFIKPSDVNALYQAVIKQITKLNDVRDDNTTYNNRVDTTLADVFSLLSLCYLTLGRTKECPAVYSQLASMRQFLSHMEESGVYNESDLAPFQRRLSELRHIVQQDAQSSKHPEAMTKLLERQFNECDVIMGSLQDSLSVLSVELVPIHERLVTIRRQLVAVAAKEGSHKAEIKSLAEELRKIDSKRVDGKFLGPGGIMPASQALCTSLIEECFDILQQIKAQDESKNVASSLKPIHDRLNELRAELENLVLTHRWSLRETDLYNYSMSLHEIDKMRIDGKFVDTEGNKPPGQYVLLYLLRRCYGLIYRLLSSSEPVSEELIPIANKLSTVKKCLNEVYKFGGPFTPRDLYPYQLALHQIDSMRKDGRFVGVGGNIPEGQGIVMAHLNECHELLEMLKESMNENEDDQEDYDDESETGVAE</sequence>
<dbReference type="AlphaFoldDB" id="A0A9P7A2M6"/>
<accession>A0A9P7A2M6</accession>
<protein>
    <submittedName>
        <fullName evidence="2">Uncharacterized protein</fullName>
    </submittedName>
</protein>
<dbReference type="GO" id="GO:0005634">
    <property type="term" value="C:nucleus"/>
    <property type="evidence" value="ECO:0007669"/>
    <property type="project" value="TreeGrafter"/>
</dbReference>
<dbReference type="PANTHER" id="PTHR28086:SF1">
    <property type="entry name" value="CU(2+) SUPPRESSING AND BLEOMYCIN SENSITIVE PROTEIN 1"/>
    <property type="match status" value="1"/>
</dbReference>
<dbReference type="GO" id="GO:0005737">
    <property type="term" value="C:cytoplasm"/>
    <property type="evidence" value="ECO:0007669"/>
    <property type="project" value="TreeGrafter"/>
</dbReference>
<proteinExistence type="predicted"/>
<evidence type="ECO:0000313" key="3">
    <source>
        <dbReference type="Proteomes" id="UP000714275"/>
    </source>
</evidence>
<organism evidence="2 3">
    <name type="scientific">Suillus placidus</name>
    <dbReference type="NCBI Taxonomy" id="48579"/>
    <lineage>
        <taxon>Eukaryota</taxon>
        <taxon>Fungi</taxon>
        <taxon>Dikarya</taxon>
        <taxon>Basidiomycota</taxon>
        <taxon>Agaricomycotina</taxon>
        <taxon>Agaricomycetes</taxon>
        <taxon>Agaricomycetidae</taxon>
        <taxon>Boletales</taxon>
        <taxon>Suillineae</taxon>
        <taxon>Suillaceae</taxon>
        <taxon>Suillus</taxon>
    </lineage>
</organism>
<comment type="caution">
    <text evidence="2">The sequence shown here is derived from an EMBL/GenBank/DDBJ whole genome shotgun (WGS) entry which is preliminary data.</text>
</comment>
<name>A0A9P7A2M6_9AGAM</name>